<proteinExistence type="predicted"/>
<comment type="caution">
    <text evidence="2">The sequence shown here is derived from an EMBL/GenBank/DDBJ whole genome shotgun (WGS) entry which is preliminary data.</text>
</comment>
<feature type="domain" description="HTH cro/C1-type" evidence="1">
    <location>
        <begin position="14"/>
        <end position="50"/>
    </location>
</feature>
<accession>A0A0G8C1U4</accession>
<organism evidence="2 3">
    <name type="scientific">Bacillus wiedmannii</name>
    <dbReference type="NCBI Taxonomy" id="1890302"/>
    <lineage>
        <taxon>Bacteria</taxon>
        <taxon>Bacillati</taxon>
        <taxon>Bacillota</taxon>
        <taxon>Bacilli</taxon>
        <taxon>Bacillales</taxon>
        <taxon>Bacillaceae</taxon>
        <taxon>Bacillus</taxon>
        <taxon>Bacillus cereus group</taxon>
    </lineage>
</organism>
<evidence type="ECO:0000313" key="3">
    <source>
        <dbReference type="Proteomes" id="UP000035350"/>
    </source>
</evidence>
<name>A0A0G8C1U4_9BACI</name>
<dbReference type="InterPro" id="IPR001387">
    <property type="entry name" value="Cro/C1-type_HTH"/>
</dbReference>
<dbReference type="CDD" id="cd00093">
    <property type="entry name" value="HTH_XRE"/>
    <property type="match status" value="1"/>
</dbReference>
<dbReference type="Gene3D" id="1.10.260.40">
    <property type="entry name" value="lambda repressor-like DNA-binding domains"/>
    <property type="match status" value="1"/>
</dbReference>
<dbReference type="InterPro" id="IPR010982">
    <property type="entry name" value="Lambda_DNA-bd_dom_sf"/>
</dbReference>
<dbReference type="SUPFAM" id="SSF47413">
    <property type="entry name" value="lambda repressor-like DNA-binding domains"/>
    <property type="match status" value="1"/>
</dbReference>
<dbReference type="PROSITE" id="PS50943">
    <property type="entry name" value="HTH_CROC1"/>
    <property type="match status" value="1"/>
</dbReference>
<gene>
    <name evidence="2" type="ORF">B4147_4712</name>
</gene>
<evidence type="ECO:0000259" key="1">
    <source>
        <dbReference type="PROSITE" id="PS50943"/>
    </source>
</evidence>
<dbReference type="Proteomes" id="UP000035350">
    <property type="component" value="Unassembled WGS sequence"/>
</dbReference>
<dbReference type="GO" id="GO:0003677">
    <property type="term" value="F:DNA binding"/>
    <property type="evidence" value="ECO:0007669"/>
    <property type="project" value="InterPro"/>
</dbReference>
<dbReference type="Pfam" id="PF12844">
    <property type="entry name" value="HTH_19"/>
    <property type="match status" value="1"/>
</dbReference>
<reference evidence="3" key="2">
    <citation type="submission" date="2015-04" db="EMBL/GenBank/DDBJ databases">
        <title>Draft Genome Sequences of Eight Spore-Forming Food Isolates of Bacillus cereus Genome sequencing.</title>
        <authorList>
            <person name="Krawcyk A.O."/>
            <person name="de Jong A."/>
            <person name="Eijlander R.T."/>
            <person name="Berendsen E.M."/>
            <person name="Holsappel S."/>
            <person name="Wells-Bennik M."/>
            <person name="Kuipers O.P."/>
        </authorList>
    </citation>
    <scope>NUCLEOTIDE SEQUENCE [LARGE SCALE GENOMIC DNA]</scope>
    <source>
        <strain evidence="3">B4147</strain>
    </source>
</reference>
<dbReference type="RefSeq" id="WP_046958640.1">
    <property type="nucleotide sequence ID" value="NZ_JARMPN010000024.1"/>
</dbReference>
<dbReference type="EMBL" id="LCYN01000029">
    <property type="protein sequence ID" value="KKZ93773.1"/>
    <property type="molecule type" value="Genomic_DNA"/>
</dbReference>
<dbReference type="PATRIC" id="fig|1396.433.peg.3347"/>
<reference evidence="2 3" key="1">
    <citation type="journal article" date="2015" name="Genome Announc.">
        <title>Next-Generation Whole-Genome Sequencing of Eight Strains of Bacillus cereus, Isolated from Food.</title>
        <authorList>
            <person name="Krawczyk A.O."/>
            <person name="de Jong A."/>
            <person name="Eijlander R.T."/>
            <person name="Berendsen E.M."/>
            <person name="Holsappel S."/>
            <person name="Wells-Bennik M.H."/>
            <person name="Kuipers O.P."/>
        </authorList>
    </citation>
    <scope>NUCLEOTIDE SEQUENCE [LARGE SCALE GENOMIC DNA]</scope>
    <source>
        <strain evidence="2 3">B4147</strain>
    </source>
</reference>
<sequence length="152" mass="17883">MDKQKFIELVNSKLKLIRVENDLSQDKMSEIIGLSKKTLVEIEKGRRTLTWSGAVCVVTLFEQSDTVQMTFGDDVNEIIKTIAFTHYSTNFPKTLGGKVWWRQIKELNGYQIQQNILSQHYRILDKEDRRICHSFDFDEIEQRFMEMAKTSQ</sequence>
<evidence type="ECO:0000313" key="2">
    <source>
        <dbReference type="EMBL" id="KKZ93773.1"/>
    </source>
</evidence>
<protein>
    <recommendedName>
        <fullName evidence="1">HTH cro/C1-type domain-containing protein</fullName>
    </recommendedName>
</protein>
<dbReference type="AlphaFoldDB" id="A0A0G8C1U4"/>